<dbReference type="EMBL" id="FNGS01000001">
    <property type="protein sequence ID" value="SDL28561.1"/>
    <property type="molecule type" value="Genomic_DNA"/>
</dbReference>
<reference evidence="1 2" key="1">
    <citation type="submission" date="2016-10" db="EMBL/GenBank/DDBJ databases">
        <authorList>
            <person name="de Groot N.N."/>
        </authorList>
    </citation>
    <scope>NUCLEOTIDE SEQUENCE [LARGE SCALE GENOMIC DNA]</scope>
    <source>
        <strain evidence="1 2">DSM 21668</strain>
    </source>
</reference>
<organism evidence="1 2">
    <name type="scientific">Siphonobacter aquaeclarae</name>
    <dbReference type="NCBI Taxonomy" id="563176"/>
    <lineage>
        <taxon>Bacteria</taxon>
        <taxon>Pseudomonadati</taxon>
        <taxon>Bacteroidota</taxon>
        <taxon>Cytophagia</taxon>
        <taxon>Cytophagales</taxon>
        <taxon>Cytophagaceae</taxon>
        <taxon>Siphonobacter</taxon>
    </lineage>
</organism>
<keyword evidence="2" id="KW-1185">Reference proteome</keyword>
<accession>A0A1G9ITX5</accession>
<evidence type="ECO:0000313" key="1">
    <source>
        <dbReference type="EMBL" id="SDL28561.1"/>
    </source>
</evidence>
<gene>
    <name evidence="1" type="ORF">SAMN04488090_0618</name>
</gene>
<dbReference type="AlphaFoldDB" id="A0A1G9ITX5"/>
<proteinExistence type="predicted"/>
<name>A0A1G9ITX5_9BACT</name>
<dbReference type="STRING" id="563176.SAMN04488090_0618"/>
<sequence length="49" mass="5684">MKDQCHSLRNCFDRTFNASLSKYESGHSRYHCFPENYHSISGPGQNFVS</sequence>
<dbReference type="Proteomes" id="UP000198901">
    <property type="component" value="Unassembled WGS sequence"/>
</dbReference>
<evidence type="ECO:0000313" key="2">
    <source>
        <dbReference type="Proteomes" id="UP000198901"/>
    </source>
</evidence>
<protein>
    <submittedName>
        <fullName evidence="1">Uncharacterized protein</fullName>
    </submittedName>
</protein>